<organism evidence="4 5">
    <name type="scientific">Paracoccus aurantiacus</name>
    <dbReference type="NCBI Taxonomy" id="2599412"/>
    <lineage>
        <taxon>Bacteria</taxon>
        <taxon>Pseudomonadati</taxon>
        <taxon>Pseudomonadota</taxon>
        <taxon>Alphaproteobacteria</taxon>
        <taxon>Rhodobacterales</taxon>
        <taxon>Paracoccaceae</taxon>
        <taxon>Paracoccus</taxon>
    </lineage>
</organism>
<dbReference type="InterPro" id="IPR000182">
    <property type="entry name" value="GNAT_dom"/>
</dbReference>
<comment type="caution">
    <text evidence="4">The sequence shown here is derived from an EMBL/GenBank/DDBJ whole genome shotgun (WGS) entry which is preliminary data.</text>
</comment>
<dbReference type="OrthoDB" id="9805924at2"/>
<evidence type="ECO:0000256" key="1">
    <source>
        <dbReference type="ARBA" id="ARBA00022679"/>
    </source>
</evidence>
<protein>
    <submittedName>
        <fullName evidence="4">GNAT family N-acetyltransferase</fullName>
    </submittedName>
</protein>
<accession>A0A5C6S485</accession>
<dbReference type="InterPro" id="IPR050832">
    <property type="entry name" value="Bact_Acetyltransf"/>
</dbReference>
<dbReference type="SUPFAM" id="SSF55729">
    <property type="entry name" value="Acyl-CoA N-acyltransferases (Nat)"/>
    <property type="match status" value="1"/>
</dbReference>
<dbReference type="InterPro" id="IPR016181">
    <property type="entry name" value="Acyl_CoA_acyltransferase"/>
</dbReference>
<dbReference type="AlphaFoldDB" id="A0A5C6S485"/>
<dbReference type="PANTHER" id="PTHR43877">
    <property type="entry name" value="AMINOALKYLPHOSPHONATE N-ACETYLTRANSFERASE-RELATED-RELATED"/>
    <property type="match status" value="1"/>
</dbReference>
<dbReference type="RefSeq" id="WP_147098641.1">
    <property type="nucleotide sequence ID" value="NZ_JBHUFH010000012.1"/>
</dbReference>
<keyword evidence="5" id="KW-1185">Reference proteome</keyword>
<dbReference type="EMBL" id="VOPL01000004">
    <property type="protein sequence ID" value="TXB68641.1"/>
    <property type="molecule type" value="Genomic_DNA"/>
</dbReference>
<dbReference type="Pfam" id="PF00583">
    <property type="entry name" value="Acetyltransf_1"/>
    <property type="match status" value="1"/>
</dbReference>
<sequence>MDVRAVTADDRDQWQGLWDGYQRFYGHPDRPQDFFDTAFARLTSGEANDFQGFVADDGGRLIGLTHYVFHPNLWRPGGVCYLQDLFTLPEARGKGIGRALIEAVSTAAKARGAQSLYWLTAEDNYAGRMLYDRLATRTPFIKYQRDF</sequence>
<dbReference type="Gene3D" id="3.40.630.30">
    <property type="match status" value="1"/>
</dbReference>
<evidence type="ECO:0000256" key="2">
    <source>
        <dbReference type="ARBA" id="ARBA00023315"/>
    </source>
</evidence>
<reference evidence="4 5" key="1">
    <citation type="submission" date="2019-08" db="EMBL/GenBank/DDBJ databases">
        <authorList>
            <person name="Ye J."/>
        </authorList>
    </citation>
    <scope>NUCLEOTIDE SEQUENCE [LARGE SCALE GENOMIC DNA]</scope>
    <source>
        <strain evidence="4 5">TK008</strain>
    </source>
</reference>
<dbReference type="PROSITE" id="PS51186">
    <property type="entry name" value="GNAT"/>
    <property type="match status" value="1"/>
</dbReference>
<name>A0A5C6S485_9RHOB</name>
<gene>
    <name evidence="4" type="ORF">FQV27_11695</name>
</gene>
<evidence type="ECO:0000313" key="4">
    <source>
        <dbReference type="EMBL" id="TXB68641.1"/>
    </source>
</evidence>
<evidence type="ECO:0000259" key="3">
    <source>
        <dbReference type="PROSITE" id="PS51186"/>
    </source>
</evidence>
<evidence type="ECO:0000313" key="5">
    <source>
        <dbReference type="Proteomes" id="UP000321562"/>
    </source>
</evidence>
<dbReference type="Proteomes" id="UP000321562">
    <property type="component" value="Unassembled WGS sequence"/>
</dbReference>
<dbReference type="GO" id="GO:0016747">
    <property type="term" value="F:acyltransferase activity, transferring groups other than amino-acyl groups"/>
    <property type="evidence" value="ECO:0007669"/>
    <property type="project" value="InterPro"/>
</dbReference>
<dbReference type="CDD" id="cd04301">
    <property type="entry name" value="NAT_SF"/>
    <property type="match status" value="1"/>
</dbReference>
<feature type="domain" description="N-acetyltransferase" evidence="3">
    <location>
        <begin position="1"/>
        <end position="147"/>
    </location>
</feature>
<keyword evidence="2" id="KW-0012">Acyltransferase</keyword>
<proteinExistence type="predicted"/>
<keyword evidence="1 4" id="KW-0808">Transferase</keyword>